<evidence type="ECO:0000313" key="1">
    <source>
        <dbReference type="EMBL" id="UXN58430.1"/>
    </source>
</evidence>
<accession>A0ACD4CXW5</accession>
<sequence>MAGLASSTAAKEKQGGENKASDDDAGTKSTSGDGMAGQREAAGNAQMAGSSKVDRRGDARNSELEAGMGSSKGLATDSGGSAGKNGGQTTRASVDDTIPVQNALEAKLETEQATLQWLAQIPHDPVRFLRLRIAAEHKQRQDKGMAIQSKDSLWCLVAMARIILLAVPFCLAGTMAHAQDQPQFAGRIWVDVDQRNRLPFVQEMILLRLRGTYTRPVALVKTEQPALPGFRWMLIGKDEWSEAVENSPQVRGFEQVIAVFAQRSGNLVIPPFIQNLTFIDRGGARITTVIQSEPVTIQVAPELTDASSWWLAARSITAKEDWSHDPDGIDIGQSAKRSITISGVGVTDDQLPPRPEIKIPGLIVVPATPVRKTEIGLGKPLKQMDLKKTRPLQDCRGEGRSDFISDLFMDNPPGYWRPGNSAGYRNPLVQYGPKFYAAHRNFRTHRCTKGYRSNTCRHGTVAWDRRAIRQAWDGFHRSCFDCNCLCCRFDRDLTFVFAAISRANRENCPTLARL</sequence>
<reference evidence="1" key="1">
    <citation type="submission" date="2022-09" db="EMBL/GenBank/DDBJ databases">
        <title>Interaction between co-microsymbionts with complementary sets of symbiotic genes in legume-rhizobium systems.</title>
        <authorList>
            <person name="Safronova V."/>
            <person name="Sazanova A."/>
            <person name="Afonin A."/>
            <person name="Chirak E."/>
        </authorList>
    </citation>
    <scope>NUCLEOTIDE SEQUENCE</scope>
    <source>
        <strain evidence="1">A18/3m</strain>
    </source>
</reference>
<organism evidence="1 2">
    <name type="scientific">Phyllobacterium zundukense</name>
    <dbReference type="NCBI Taxonomy" id="1867719"/>
    <lineage>
        <taxon>Bacteria</taxon>
        <taxon>Pseudomonadati</taxon>
        <taxon>Pseudomonadota</taxon>
        <taxon>Alphaproteobacteria</taxon>
        <taxon>Hyphomicrobiales</taxon>
        <taxon>Phyllobacteriaceae</taxon>
        <taxon>Phyllobacterium</taxon>
    </lineage>
</organism>
<dbReference type="EMBL" id="CP104972">
    <property type="protein sequence ID" value="UXN58430.1"/>
    <property type="molecule type" value="Genomic_DNA"/>
</dbReference>
<dbReference type="Proteomes" id="UP001061991">
    <property type="component" value="Plasmid p_unnamed1"/>
</dbReference>
<name>A0ACD4CXW5_9HYPH</name>
<proteinExistence type="predicted"/>
<protein>
    <submittedName>
        <fullName evidence="1">Uncharacterized protein</fullName>
    </submittedName>
</protein>
<gene>
    <name evidence="1" type="ORF">N8E88_10305</name>
</gene>
<keyword evidence="1" id="KW-0614">Plasmid</keyword>
<keyword evidence="2" id="KW-1185">Reference proteome</keyword>
<geneLocation type="plasmid" evidence="1 2">
    <name>p_unnamed1</name>
</geneLocation>
<evidence type="ECO:0000313" key="2">
    <source>
        <dbReference type="Proteomes" id="UP001061991"/>
    </source>
</evidence>